<organism evidence="1 2">
    <name type="scientific">Flavobacterium supellecticarium</name>
    <dbReference type="NCBI Taxonomy" id="2565924"/>
    <lineage>
        <taxon>Bacteria</taxon>
        <taxon>Pseudomonadati</taxon>
        <taxon>Bacteroidota</taxon>
        <taxon>Flavobacteriia</taxon>
        <taxon>Flavobacteriales</taxon>
        <taxon>Flavobacteriaceae</taxon>
        <taxon>Flavobacterium</taxon>
    </lineage>
</organism>
<accession>A0A4S4A4M3</accession>
<gene>
    <name evidence="1" type="ORF">E6C50_04295</name>
</gene>
<dbReference type="Proteomes" id="UP000307507">
    <property type="component" value="Unassembled WGS sequence"/>
</dbReference>
<dbReference type="RefSeq" id="WP_136401954.1">
    <property type="nucleotide sequence ID" value="NZ_SSNZ01000001.1"/>
</dbReference>
<evidence type="ECO:0000313" key="2">
    <source>
        <dbReference type="Proteomes" id="UP000307507"/>
    </source>
</evidence>
<protein>
    <submittedName>
        <fullName evidence="1">Uncharacterized protein</fullName>
    </submittedName>
</protein>
<evidence type="ECO:0000313" key="1">
    <source>
        <dbReference type="EMBL" id="THF53431.1"/>
    </source>
</evidence>
<proteinExistence type="predicted"/>
<name>A0A4S4A4M3_9FLAO</name>
<dbReference type="EMBL" id="SSNZ01000001">
    <property type="protein sequence ID" value="THF53431.1"/>
    <property type="molecule type" value="Genomic_DNA"/>
</dbReference>
<dbReference type="OrthoDB" id="661524at2"/>
<sequence>MEFSKSLGEAISLEQAMTYVKAHNARFPKGVKAFAFGAEHVQDVLNQEGCAGIRIYNGYNEEEDCPNIVVVGVDANGKDMTDGKIFDRGIRCPDMCDITSPLFQG</sequence>
<dbReference type="AlphaFoldDB" id="A0A4S4A4M3"/>
<keyword evidence="2" id="KW-1185">Reference proteome</keyword>
<reference evidence="1 2" key="1">
    <citation type="submission" date="2019-04" db="EMBL/GenBank/DDBJ databases">
        <title>Flavobacterium sp. nov. isolated from construction timber.</title>
        <authorList>
            <person name="Lin S.-Y."/>
            <person name="Chang C.-T."/>
            <person name="Young C.-C."/>
        </authorList>
    </citation>
    <scope>NUCLEOTIDE SEQUENCE [LARGE SCALE GENOMIC DNA]</scope>
    <source>
        <strain evidence="1 2">CC-CTC003</strain>
    </source>
</reference>
<comment type="caution">
    <text evidence="1">The sequence shown here is derived from an EMBL/GenBank/DDBJ whole genome shotgun (WGS) entry which is preliminary data.</text>
</comment>